<keyword evidence="3" id="KW-0064">Aspartyl protease</keyword>
<dbReference type="InterPro" id="IPR000671">
    <property type="entry name" value="Peptidase_A31"/>
</dbReference>
<gene>
    <name evidence="5" type="ORF">ASZ90_000789</name>
</gene>
<accession>A0A0W8G8B7</accession>
<evidence type="ECO:0000256" key="3">
    <source>
        <dbReference type="ARBA" id="ARBA00022750"/>
    </source>
</evidence>
<dbReference type="PANTHER" id="PTHR30302">
    <property type="entry name" value="HYDROGENASE 1 MATURATION PROTEASE"/>
    <property type="match status" value="1"/>
</dbReference>
<dbReference type="AlphaFoldDB" id="A0A0W8G8B7"/>
<dbReference type="NCBIfam" id="TIGR00072">
    <property type="entry name" value="hydrog_prot"/>
    <property type="match status" value="1"/>
</dbReference>
<dbReference type="PRINTS" id="PR00446">
    <property type="entry name" value="HYDRGNUPTAKE"/>
</dbReference>
<dbReference type="EMBL" id="LNQE01000101">
    <property type="protein sequence ID" value="KUG29337.1"/>
    <property type="molecule type" value="Genomic_DNA"/>
</dbReference>
<sequence length="154" mass="16469">MMKCVVMGIGNPLLSDDRAGIEVVERLEKDGVDVATEAVFTVGFEVLDKILGYDRAYIVDACVLGQKPGTVHEVGVEDIFTTPLLSGSHAMTLGTTLKTGQMVFGDEMPKDLRIILIEAETPTEFSNVCTPAVQAAIEKTVLRITEELAAAQAG</sequence>
<dbReference type="SUPFAM" id="SSF53163">
    <property type="entry name" value="HybD-like"/>
    <property type="match status" value="1"/>
</dbReference>
<evidence type="ECO:0000256" key="2">
    <source>
        <dbReference type="ARBA" id="ARBA00022670"/>
    </source>
</evidence>
<keyword evidence="4" id="KW-0378">Hydrolase</keyword>
<dbReference type="GO" id="GO:0004190">
    <property type="term" value="F:aspartic-type endopeptidase activity"/>
    <property type="evidence" value="ECO:0007669"/>
    <property type="project" value="UniProtKB-KW"/>
</dbReference>
<dbReference type="PANTHER" id="PTHR30302:SF1">
    <property type="entry name" value="HYDROGENASE 2 MATURATION PROTEASE"/>
    <property type="match status" value="1"/>
</dbReference>
<dbReference type="Pfam" id="PF01750">
    <property type="entry name" value="HycI"/>
    <property type="match status" value="1"/>
</dbReference>
<organism evidence="5">
    <name type="scientific">hydrocarbon metagenome</name>
    <dbReference type="NCBI Taxonomy" id="938273"/>
    <lineage>
        <taxon>unclassified sequences</taxon>
        <taxon>metagenomes</taxon>
        <taxon>ecological metagenomes</taxon>
    </lineage>
</organism>
<proteinExistence type="inferred from homology"/>
<keyword evidence="2 5" id="KW-0645">Protease</keyword>
<dbReference type="GO" id="GO:0016485">
    <property type="term" value="P:protein processing"/>
    <property type="evidence" value="ECO:0007669"/>
    <property type="project" value="TreeGrafter"/>
</dbReference>
<dbReference type="GO" id="GO:0008047">
    <property type="term" value="F:enzyme activator activity"/>
    <property type="evidence" value="ECO:0007669"/>
    <property type="project" value="InterPro"/>
</dbReference>
<protein>
    <submittedName>
        <fullName evidence="5">Hydrogenase maturation protease</fullName>
    </submittedName>
</protein>
<dbReference type="InterPro" id="IPR023430">
    <property type="entry name" value="Pept_HybD-like_dom_sf"/>
</dbReference>
<comment type="similarity">
    <text evidence="1">Belongs to the peptidase A31 family.</text>
</comment>
<evidence type="ECO:0000256" key="4">
    <source>
        <dbReference type="ARBA" id="ARBA00022801"/>
    </source>
</evidence>
<name>A0A0W8G8B7_9ZZZZ</name>
<evidence type="ECO:0000256" key="1">
    <source>
        <dbReference type="ARBA" id="ARBA00006814"/>
    </source>
</evidence>
<reference evidence="5" key="1">
    <citation type="journal article" date="2015" name="Proc. Natl. Acad. Sci. U.S.A.">
        <title>Networks of energetic and metabolic interactions define dynamics in microbial communities.</title>
        <authorList>
            <person name="Embree M."/>
            <person name="Liu J.K."/>
            <person name="Al-Bassam M.M."/>
            <person name="Zengler K."/>
        </authorList>
    </citation>
    <scope>NUCLEOTIDE SEQUENCE</scope>
</reference>
<dbReference type="Gene3D" id="3.40.50.1450">
    <property type="entry name" value="HybD-like"/>
    <property type="match status" value="1"/>
</dbReference>
<evidence type="ECO:0000313" key="5">
    <source>
        <dbReference type="EMBL" id="KUG29337.1"/>
    </source>
</evidence>
<comment type="caution">
    <text evidence="5">The sequence shown here is derived from an EMBL/GenBank/DDBJ whole genome shotgun (WGS) entry which is preliminary data.</text>
</comment>
<dbReference type="CDD" id="cd00518">
    <property type="entry name" value="H2MP"/>
    <property type="match status" value="1"/>
</dbReference>